<organism evidence="1">
    <name type="scientific">Arundo donax</name>
    <name type="common">Giant reed</name>
    <name type="synonym">Donax arundinaceus</name>
    <dbReference type="NCBI Taxonomy" id="35708"/>
    <lineage>
        <taxon>Eukaryota</taxon>
        <taxon>Viridiplantae</taxon>
        <taxon>Streptophyta</taxon>
        <taxon>Embryophyta</taxon>
        <taxon>Tracheophyta</taxon>
        <taxon>Spermatophyta</taxon>
        <taxon>Magnoliopsida</taxon>
        <taxon>Liliopsida</taxon>
        <taxon>Poales</taxon>
        <taxon>Poaceae</taxon>
        <taxon>PACMAD clade</taxon>
        <taxon>Arundinoideae</taxon>
        <taxon>Arundineae</taxon>
        <taxon>Arundo</taxon>
    </lineage>
</organism>
<reference evidence="1" key="1">
    <citation type="submission" date="2014-09" db="EMBL/GenBank/DDBJ databases">
        <authorList>
            <person name="Magalhaes I.L.F."/>
            <person name="Oliveira U."/>
            <person name="Santos F.R."/>
            <person name="Vidigal T.H.D.A."/>
            <person name="Brescovit A.D."/>
            <person name="Santos A.J."/>
        </authorList>
    </citation>
    <scope>NUCLEOTIDE SEQUENCE</scope>
    <source>
        <tissue evidence="1">Shoot tissue taken approximately 20 cm above the soil surface</tissue>
    </source>
</reference>
<reference evidence="1" key="2">
    <citation type="journal article" date="2015" name="Data Brief">
        <title>Shoot transcriptome of the giant reed, Arundo donax.</title>
        <authorList>
            <person name="Barrero R.A."/>
            <person name="Guerrero F.D."/>
            <person name="Moolhuijzen P."/>
            <person name="Goolsby J.A."/>
            <person name="Tidwell J."/>
            <person name="Bellgard S.E."/>
            <person name="Bellgard M.I."/>
        </authorList>
    </citation>
    <scope>NUCLEOTIDE SEQUENCE</scope>
    <source>
        <tissue evidence="1">Shoot tissue taken approximately 20 cm above the soil surface</tissue>
    </source>
</reference>
<name>A0A0A8ZU19_ARUDO</name>
<protein>
    <submittedName>
        <fullName evidence="1">Uncharacterized protein</fullName>
    </submittedName>
</protein>
<evidence type="ECO:0000313" key="1">
    <source>
        <dbReference type="EMBL" id="JAD41148.1"/>
    </source>
</evidence>
<sequence length="51" mass="5768">MYSLIVKEFAIQLHSAVLSPPVARLPTRIQTLFLTQKRSLASSPKNTWVKT</sequence>
<dbReference type="EMBL" id="GBRH01256747">
    <property type="protein sequence ID" value="JAD41148.1"/>
    <property type="molecule type" value="Transcribed_RNA"/>
</dbReference>
<dbReference type="AlphaFoldDB" id="A0A0A8ZU19"/>
<proteinExistence type="predicted"/>
<accession>A0A0A8ZU19</accession>